<evidence type="ECO:0000259" key="5">
    <source>
        <dbReference type="PROSITE" id="PS51340"/>
    </source>
</evidence>
<feature type="domain" description="MOSC" evidence="5">
    <location>
        <begin position="646"/>
        <end position="757"/>
    </location>
</feature>
<protein>
    <recommendedName>
        <fullName evidence="4">Molybdenum cofactor sulfurase</fullName>
        <shortName evidence="4">MCS</shortName>
        <shortName evidence="4">MOS</shortName>
        <shortName evidence="4">MoCo sulfurase</shortName>
        <ecNumber evidence="4">2.8.1.9</ecNumber>
    </recommendedName>
    <alternativeName>
        <fullName evidence="4">Molybdenum cofactor sulfurtransferase</fullName>
    </alternativeName>
</protein>
<dbReference type="InterPro" id="IPR015421">
    <property type="entry name" value="PyrdxlP-dep_Trfase_major"/>
</dbReference>
<dbReference type="Gene3D" id="3.90.1150.10">
    <property type="entry name" value="Aspartate Aminotransferase, domain 1"/>
    <property type="match status" value="1"/>
</dbReference>
<evidence type="ECO:0000256" key="4">
    <source>
        <dbReference type="HAMAP-Rule" id="MF_03050"/>
    </source>
</evidence>
<comment type="catalytic activity">
    <reaction evidence="4">
        <text>Mo-molybdopterin + L-cysteine + AH2 = thio-Mo-molybdopterin + L-alanine + A + H2O</text>
        <dbReference type="Rhea" id="RHEA:42636"/>
        <dbReference type="ChEBI" id="CHEBI:13193"/>
        <dbReference type="ChEBI" id="CHEBI:15377"/>
        <dbReference type="ChEBI" id="CHEBI:17499"/>
        <dbReference type="ChEBI" id="CHEBI:35235"/>
        <dbReference type="ChEBI" id="CHEBI:57972"/>
        <dbReference type="ChEBI" id="CHEBI:71302"/>
        <dbReference type="ChEBI" id="CHEBI:82685"/>
        <dbReference type="EC" id="2.8.1.9"/>
    </reaction>
</comment>
<evidence type="ECO:0000256" key="1">
    <source>
        <dbReference type="ARBA" id="ARBA00022679"/>
    </source>
</evidence>
<keyword evidence="1 4" id="KW-0808">Transferase</keyword>
<dbReference type="EC" id="2.8.1.9" evidence="4"/>
<feature type="active site" evidence="4">
    <location>
        <position position="432"/>
    </location>
</feature>
<feature type="modified residue" description="N6-(pyridoxal phosphate)lysine" evidence="4">
    <location>
        <position position="270"/>
    </location>
</feature>
<dbReference type="GO" id="GO:0008265">
    <property type="term" value="F:molybdenum cofactor sulfurtransferase activity"/>
    <property type="evidence" value="ECO:0007669"/>
    <property type="project" value="UniProtKB-UniRule"/>
</dbReference>
<dbReference type="InterPro" id="IPR028886">
    <property type="entry name" value="MoCo_sulfurase"/>
</dbReference>
<dbReference type="InterPro" id="IPR005303">
    <property type="entry name" value="MOCOS_middle"/>
</dbReference>
<keyword evidence="7" id="KW-1185">Reference proteome</keyword>
<dbReference type="InterPro" id="IPR015424">
    <property type="entry name" value="PyrdxlP-dep_Trfase"/>
</dbReference>
<dbReference type="Pfam" id="PF03473">
    <property type="entry name" value="MOSC"/>
    <property type="match status" value="1"/>
</dbReference>
<dbReference type="PROSITE" id="PS51340">
    <property type="entry name" value="MOSC"/>
    <property type="match status" value="1"/>
</dbReference>
<dbReference type="SUPFAM" id="SSF53383">
    <property type="entry name" value="PLP-dependent transferases"/>
    <property type="match status" value="1"/>
</dbReference>
<keyword evidence="2 4" id="KW-0663">Pyridoxal phosphate</keyword>
<comment type="similarity">
    <text evidence="4">Belongs to the class-V pyridoxal-phosphate-dependent aminotransferase family. MOCOS subfamily.</text>
</comment>
<dbReference type="Gene3D" id="3.40.640.10">
    <property type="entry name" value="Type I PLP-dependent aspartate aminotransferase-like (Major domain)"/>
    <property type="match status" value="1"/>
</dbReference>
<evidence type="ECO:0000313" key="6">
    <source>
        <dbReference type="EMBL" id="KAK9807865.1"/>
    </source>
</evidence>
<dbReference type="InterPro" id="IPR000192">
    <property type="entry name" value="Aminotrans_V_dom"/>
</dbReference>
<dbReference type="InterPro" id="IPR015422">
    <property type="entry name" value="PyrdxlP-dep_Trfase_small"/>
</dbReference>
<dbReference type="GO" id="GO:0006777">
    <property type="term" value="P:Mo-molybdopterin cofactor biosynthetic process"/>
    <property type="evidence" value="ECO:0007669"/>
    <property type="project" value="UniProtKB-UniRule"/>
</dbReference>
<sequence length="757" mass="80627">MRSRHMSREAAFIQQYGSLYGYSGRIDALRREEFARLGSKVYVDHAGATLYSETQMQAVMQDYMVNMYSNPHSQHAGFGERGSADAEADARAMTLAMCNASPAEYECIFTSGATAALKLVADSFPWAAGSQFAYTLDNHNSVLGMREVAMKGGASAIAVTASHTGTGDWDLQQASEVMAAAATSAVPAAGASDGGDGEGGAPGCMFAFPVESNFNGARLDLSLVQQVQQQGLMGHRGRWRVLLDAAKACATAPPDLSRYPADFMVLSFYKIFGYPTGLGALIVRKDALQLLQPTYFGGGTVEVSVADARFHRKRKGAAGFEDGTTSYLAYAALRHGFAQIQKLGGFHNIQLHTDSLTRYLTSQLTNLRHANGSPGCVLYGSGSTSRHGRNGTSQGPVVAFNLLRRDGLFVGYREVEKMAGLCSIYLRTGCFCNPGACALHLGLSAGQLKRNFEAGHVCWDDNDVIDGRPTGAVRVSFGYMSTFEDADAVLRFIAHVGAWPLGPNGLLYDREWALVDEAGDALKQKKVPKMTAIMPSIDLQTGVMTVAATCMPTALQIPLPRSQTYPAPAGNGGHEGLQGESGGALPGTVRHVRICADNVCSLQAATVAGDSLVASTWFSEALGVRCHLVQQQPGSRSAVPRHLLRKGLAEPAAPQPGLEQHEGDNRNSSIGFANEGQFLLTSATSMADVNARLAAKDLHLHIDAARYRPNLVVAGPSLQPYAEDAWDTLAIGGLRFREALESESDGPVLSVGMSVCV</sequence>
<comment type="caution">
    <text evidence="6">The sequence shown here is derived from an EMBL/GenBank/DDBJ whole genome shotgun (WGS) entry which is preliminary data.</text>
</comment>
<dbReference type="PANTHER" id="PTHR14237">
    <property type="entry name" value="MOLYBDOPTERIN COFACTOR SULFURASE MOSC"/>
    <property type="match status" value="1"/>
</dbReference>
<proteinExistence type="inferred from homology"/>
<dbReference type="InterPro" id="IPR005302">
    <property type="entry name" value="MoCF_Sase_C"/>
</dbReference>
<organism evidence="6 7">
    <name type="scientific">[Myrmecia] bisecta</name>
    <dbReference type="NCBI Taxonomy" id="41462"/>
    <lineage>
        <taxon>Eukaryota</taxon>
        <taxon>Viridiplantae</taxon>
        <taxon>Chlorophyta</taxon>
        <taxon>core chlorophytes</taxon>
        <taxon>Trebouxiophyceae</taxon>
        <taxon>Trebouxiales</taxon>
        <taxon>Trebouxiaceae</taxon>
        <taxon>Myrmecia</taxon>
    </lineage>
</organism>
<dbReference type="GO" id="GO:0030151">
    <property type="term" value="F:molybdenum ion binding"/>
    <property type="evidence" value="ECO:0007669"/>
    <property type="project" value="UniProtKB-UniRule"/>
</dbReference>
<dbReference type="Proteomes" id="UP001489004">
    <property type="component" value="Unassembled WGS sequence"/>
</dbReference>
<dbReference type="AlphaFoldDB" id="A0AAW1PDH2"/>
<evidence type="ECO:0000256" key="2">
    <source>
        <dbReference type="ARBA" id="ARBA00022898"/>
    </source>
</evidence>
<comment type="cofactor">
    <cofactor evidence="4">
        <name>pyridoxal 5'-phosphate</name>
        <dbReference type="ChEBI" id="CHEBI:597326"/>
    </cofactor>
</comment>
<reference evidence="6 7" key="1">
    <citation type="journal article" date="2024" name="Nat. Commun.">
        <title>Phylogenomics reveals the evolutionary origins of lichenization in chlorophyte algae.</title>
        <authorList>
            <person name="Puginier C."/>
            <person name="Libourel C."/>
            <person name="Otte J."/>
            <person name="Skaloud P."/>
            <person name="Haon M."/>
            <person name="Grisel S."/>
            <person name="Petersen M."/>
            <person name="Berrin J.G."/>
            <person name="Delaux P.M."/>
            <person name="Dal Grande F."/>
            <person name="Keller J."/>
        </authorList>
    </citation>
    <scope>NUCLEOTIDE SEQUENCE [LARGE SCALE GENOMIC DNA]</scope>
    <source>
        <strain evidence="6 7">SAG 2043</strain>
    </source>
</reference>
<dbReference type="EMBL" id="JALJOR010000012">
    <property type="protein sequence ID" value="KAK9807865.1"/>
    <property type="molecule type" value="Genomic_DNA"/>
</dbReference>
<dbReference type="PANTHER" id="PTHR14237:SF80">
    <property type="entry name" value="MOLYBDENUM COFACTOR SULFURASE"/>
    <property type="match status" value="1"/>
</dbReference>
<dbReference type="SUPFAM" id="SSF141673">
    <property type="entry name" value="MOSC N-terminal domain-like"/>
    <property type="match status" value="1"/>
</dbReference>
<gene>
    <name evidence="6" type="ORF">WJX72_011591</name>
</gene>
<dbReference type="Pfam" id="PF00266">
    <property type="entry name" value="Aminotran_5"/>
    <property type="match status" value="2"/>
</dbReference>
<evidence type="ECO:0000256" key="3">
    <source>
        <dbReference type="ARBA" id="ARBA00023150"/>
    </source>
</evidence>
<dbReference type="GO" id="GO:0016829">
    <property type="term" value="F:lyase activity"/>
    <property type="evidence" value="ECO:0007669"/>
    <property type="project" value="UniProtKB-UniRule"/>
</dbReference>
<keyword evidence="3 4" id="KW-0501">Molybdenum cofactor biosynthesis</keyword>
<evidence type="ECO:0000313" key="7">
    <source>
        <dbReference type="Proteomes" id="UP001489004"/>
    </source>
</evidence>
<comment type="function">
    <text evidence="4">Sulfurates the molybdenum cofactor. Sulfation of molybdenum is essential for xanthine dehydrogenase (XDH) and aldehyde oxidase (ADO) enzymes in which molybdenum cofactor is liganded by 1 oxygen and 1 sulfur atom in active form.</text>
</comment>
<dbReference type="HAMAP" id="MF_03050">
    <property type="entry name" value="MOCOS"/>
    <property type="match status" value="1"/>
</dbReference>
<dbReference type="Pfam" id="PF03476">
    <property type="entry name" value="MOSC_N"/>
    <property type="match status" value="1"/>
</dbReference>
<dbReference type="GO" id="GO:0030170">
    <property type="term" value="F:pyridoxal phosphate binding"/>
    <property type="evidence" value="ECO:0007669"/>
    <property type="project" value="UniProtKB-UniRule"/>
</dbReference>
<accession>A0AAW1PDH2</accession>
<name>A0AAW1PDH2_9CHLO</name>